<feature type="transmembrane region" description="Helical" evidence="1">
    <location>
        <begin position="63"/>
        <end position="83"/>
    </location>
</feature>
<evidence type="ECO:0000313" key="3">
    <source>
        <dbReference type="Proteomes" id="UP001250698"/>
    </source>
</evidence>
<sequence>MVYFFFQALTLLLVPNLLLLALLALAYLHLTHHPRRVYWAGPGLLTATSGLLLWVMLPDLVAPAYSFSLVFFGLLAALLLPWLPRPAASF</sequence>
<keyword evidence="1" id="KW-1133">Transmembrane helix</keyword>
<evidence type="ECO:0000313" key="2">
    <source>
        <dbReference type="EMBL" id="MDU0371983.1"/>
    </source>
</evidence>
<evidence type="ECO:0000256" key="1">
    <source>
        <dbReference type="SAM" id="Phobius"/>
    </source>
</evidence>
<reference evidence="2 3" key="1">
    <citation type="submission" date="2023-10" db="EMBL/GenBank/DDBJ databases">
        <title>Hymenobacter endophyticus sp. nov., an isolate from the leaf tissues of wheat.</title>
        <authorList>
            <person name="Dai Y."/>
        </authorList>
    </citation>
    <scope>NUCLEOTIDE SEQUENCE [LARGE SCALE GENOMIC DNA]</scope>
    <source>
        <strain evidence="2 3">ZK17L-C2</strain>
    </source>
</reference>
<protein>
    <recommendedName>
        <fullName evidence="4">YdcF family protein</fullName>
    </recommendedName>
</protein>
<keyword evidence="1" id="KW-0812">Transmembrane</keyword>
<name>A0ABU3TKS8_9BACT</name>
<organism evidence="2 3">
    <name type="scientific">Hymenobacter endophyticus</name>
    <dbReference type="NCBI Taxonomy" id="3076335"/>
    <lineage>
        <taxon>Bacteria</taxon>
        <taxon>Pseudomonadati</taxon>
        <taxon>Bacteroidota</taxon>
        <taxon>Cytophagia</taxon>
        <taxon>Cytophagales</taxon>
        <taxon>Hymenobacteraceae</taxon>
        <taxon>Hymenobacter</taxon>
    </lineage>
</organism>
<proteinExistence type="predicted"/>
<feature type="transmembrane region" description="Helical" evidence="1">
    <location>
        <begin position="6"/>
        <end position="30"/>
    </location>
</feature>
<accession>A0ABU3TKS8</accession>
<keyword evidence="1" id="KW-0472">Membrane</keyword>
<gene>
    <name evidence="2" type="ORF">ROI90_16380</name>
</gene>
<dbReference type="Proteomes" id="UP001250698">
    <property type="component" value="Unassembled WGS sequence"/>
</dbReference>
<feature type="transmembrane region" description="Helical" evidence="1">
    <location>
        <begin position="37"/>
        <end position="57"/>
    </location>
</feature>
<dbReference type="RefSeq" id="WP_315999441.1">
    <property type="nucleotide sequence ID" value="NZ_JAWDJT010000012.1"/>
</dbReference>
<comment type="caution">
    <text evidence="2">The sequence shown here is derived from an EMBL/GenBank/DDBJ whole genome shotgun (WGS) entry which is preliminary data.</text>
</comment>
<dbReference type="EMBL" id="JAWDJT010000012">
    <property type="protein sequence ID" value="MDU0371983.1"/>
    <property type="molecule type" value="Genomic_DNA"/>
</dbReference>
<evidence type="ECO:0008006" key="4">
    <source>
        <dbReference type="Google" id="ProtNLM"/>
    </source>
</evidence>
<keyword evidence="3" id="KW-1185">Reference proteome</keyword>